<organism evidence="11 12">
    <name type="scientific">Crepidotus variabilis</name>
    <dbReference type="NCBI Taxonomy" id="179855"/>
    <lineage>
        <taxon>Eukaryota</taxon>
        <taxon>Fungi</taxon>
        <taxon>Dikarya</taxon>
        <taxon>Basidiomycota</taxon>
        <taxon>Agaricomycotina</taxon>
        <taxon>Agaricomycetes</taxon>
        <taxon>Agaricomycetidae</taxon>
        <taxon>Agaricales</taxon>
        <taxon>Agaricineae</taxon>
        <taxon>Crepidotaceae</taxon>
        <taxon>Crepidotus</taxon>
    </lineage>
</organism>
<dbReference type="InterPro" id="IPR050565">
    <property type="entry name" value="LYPA1-2/EST-like"/>
</dbReference>
<evidence type="ECO:0000259" key="10">
    <source>
        <dbReference type="Pfam" id="PF02230"/>
    </source>
</evidence>
<name>A0A9P6ETV2_9AGAR</name>
<keyword evidence="6" id="KW-0276">Fatty acid metabolism</keyword>
<evidence type="ECO:0000256" key="6">
    <source>
        <dbReference type="ARBA" id="ARBA00022832"/>
    </source>
</evidence>
<proteinExistence type="inferred from homology"/>
<evidence type="ECO:0000313" key="12">
    <source>
        <dbReference type="Proteomes" id="UP000807306"/>
    </source>
</evidence>
<reference evidence="11" key="1">
    <citation type="submission" date="2020-11" db="EMBL/GenBank/DDBJ databases">
        <authorList>
            <consortium name="DOE Joint Genome Institute"/>
            <person name="Ahrendt S."/>
            <person name="Riley R."/>
            <person name="Andreopoulos W."/>
            <person name="Labutti K."/>
            <person name="Pangilinan J."/>
            <person name="Ruiz-Duenas F.J."/>
            <person name="Barrasa J.M."/>
            <person name="Sanchez-Garcia M."/>
            <person name="Camarero S."/>
            <person name="Miyauchi S."/>
            <person name="Serrano A."/>
            <person name="Linde D."/>
            <person name="Babiker R."/>
            <person name="Drula E."/>
            <person name="Ayuso-Fernandez I."/>
            <person name="Pacheco R."/>
            <person name="Padilla G."/>
            <person name="Ferreira P."/>
            <person name="Barriuso J."/>
            <person name="Kellner H."/>
            <person name="Castanera R."/>
            <person name="Alfaro M."/>
            <person name="Ramirez L."/>
            <person name="Pisabarro A.G."/>
            <person name="Kuo A."/>
            <person name="Tritt A."/>
            <person name="Lipzen A."/>
            <person name="He G."/>
            <person name="Yan M."/>
            <person name="Ng V."/>
            <person name="Cullen D."/>
            <person name="Martin F."/>
            <person name="Rosso M.-N."/>
            <person name="Henrissat B."/>
            <person name="Hibbett D."/>
            <person name="Martinez A.T."/>
            <person name="Grigoriev I.V."/>
        </authorList>
    </citation>
    <scope>NUCLEOTIDE SEQUENCE</scope>
    <source>
        <strain evidence="11">CBS 506.95</strain>
    </source>
</reference>
<keyword evidence="5" id="KW-0378">Hydrolase</keyword>
<keyword evidence="6" id="KW-0443">Lipid metabolism</keyword>
<keyword evidence="4" id="KW-0719">Serine esterase</keyword>
<gene>
    <name evidence="11" type="ORF">CPB83DRAFT_802576</name>
</gene>
<evidence type="ECO:0000256" key="3">
    <source>
        <dbReference type="ARBA" id="ARBA00014923"/>
    </source>
</evidence>
<sequence>MVPPISPSPAPLVIPAVARHSATIIFVHGLGDTAEGVRPIPDLFRQDSSLQHVKWILPNSPTRTVTANMDIAMPSWFDIYSFGFQDKEDEEQMIVSAKYIQGLVKKEIESGTPANRIVLSGFSQGGAMALLTTLTGAERLAGIGCLSGWLPMMKKFKDRSLKPIDPVTLGTPVFMTYGSVDPLVSNAFSKNSFETLIGELQMEVGEKGQNKGVSYNVYSGMGHTASPEVLNDFKNFLKGVVPVI</sequence>
<dbReference type="InterPro" id="IPR029058">
    <property type="entry name" value="AB_hydrolase_fold"/>
</dbReference>
<dbReference type="GO" id="GO:0052689">
    <property type="term" value="F:carboxylic ester hydrolase activity"/>
    <property type="evidence" value="ECO:0007669"/>
    <property type="project" value="UniProtKB-KW"/>
</dbReference>
<evidence type="ECO:0000313" key="11">
    <source>
        <dbReference type="EMBL" id="KAF9534564.1"/>
    </source>
</evidence>
<dbReference type="InterPro" id="IPR003140">
    <property type="entry name" value="PLipase/COase/thioEstase"/>
</dbReference>
<evidence type="ECO:0000256" key="1">
    <source>
        <dbReference type="ARBA" id="ARBA00006499"/>
    </source>
</evidence>
<evidence type="ECO:0000256" key="4">
    <source>
        <dbReference type="ARBA" id="ARBA00022487"/>
    </source>
</evidence>
<protein>
    <recommendedName>
        <fullName evidence="3">Acyl-protein thioesterase 1</fullName>
        <ecNumber evidence="2">3.1.2.22</ecNumber>
    </recommendedName>
    <alternativeName>
        <fullName evidence="8">Palmitoyl-protein hydrolase</fullName>
    </alternativeName>
</protein>
<comment type="caution">
    <text evidence="11">The sequence shown here is derived from an EMBL/GenBank/DDBJ whole genome shotgun (WGS) entry which is preliminary data.</text>
</comment>
<dbReference type="Pfam" id="PF02230">
    <property type="entry name" value="Abhydrolase_2"/>
    <property type="match status" value="1"/>
</dbReference>
<dbReference type="EC" id="3.1.2.22" evidence="2"/>
<evidence type="ECO:0000256" key="9">
    <source>
        <dbReference type="ARBA" id="ARBA00047337"/>
    </source>
</evidence>
<dbReference type="AlphaFoldDB" id="A0A9P6ETV2"/>
<dbReference type="GO" id="GO:0006631">
    <property type="term" value="P:fatty acid metabolic process"/>
    <property type="evidence" value="ECO:0007669"/>
    <property type="project" value="UniProtKB-KW"/>
</dbReference>
<comment type="similarity">
    <text evidence="1">Belongs to the AB hydrolase superfamily. AB hydrolase 2 family.</text>
</comment>
<dbReference type="PANTHER" id="PTHR10655">
    <property type="entry name" value="LYSOPHOSPHOLIPASE-RELATED"/>
    <property type="match status" value="1"/>
</dbReference>
<dbReference type="Gene3D" id="3.40.50.1820">
    <property type="entry name" value="alpha/beta hydrolase"/>
    <property type="match status" value="1"/>
</dbReference>
<evidence type="ECO:0000256" key="7">
    <source>
        <dbReference type="ARBA" id="ARBA00029392"/>
    </source>
</evidence>
<dbReference type="GO" id="GO:0008474">
    <property type="term" value="F:palmitoyl-(protein) hydrolase activity"/>
    <property type="evidence" value="ECO:0007669"/>
    <property type="project" value="UniProtKB-EC"/>
</dbReference>
<evidence type="ECO:0000256" key="5">
    <source>
        <dbReference type="ARBA" id="ARBA00022801"/>
    </source>
</evidence>
<dbReference type="GO" id="GO:0005737">
    <property type="term" value="C:cytoplasm"/>
    <property type="evidence" value="ECO:0007669"/>
    <property type="project" value="TreeGrafter"/>
</dbReference>
<dbReference type="PANTHER" id="PTHR10655:SF17">
    <property type="entry name" value="LYSOPHOSPHOLIPASE-LIKE PROTEIN 1"/>
    <property type="match status" value="1"/>
</dbReference>
<evidence type="ECO:0000256" key="8">
    <source>
        <dbReference type="ARBA" id="ARBA00031195"/>
    </source>
</evidence>
<keyword evidence="12" id="KW-1185">Reference proteome</keyword>
<comment type="function">
    <text evidence="7">Hydrolyzes fatty acids from S-acylated cysteine residues in proteins with a strong preference for palmitoylated G-alpha proteins over other acyl substrates. Mediates the deacylation of G-alpha proteins such as GPA1 in vivo, but has weak or no activity toward palmitoylated Ras proteins. Has weak lysophospholipase activity in vitro; however such activity may not exist in vivo.</text>
</comment>
<dbReference type="OrthoDB" id="2418081at2759"/>
<dbReference type="EMBL" id="MU157825">
    <property type="protein sequence ID" value="KAF9534564.1"/>
    <property type="molecule type" value="Genomic_DNA"/>
</dbReference>
<evidence type="ECO:0000256" key="2">
    <source>
        <dbReference type="ARBA" id="ARBA00012423"/>
    </source>
</evidence>
<dbReference type="SUPFAM" id="SSF53474">
    <property type="entry name" value="alpha/beta-Hydrolases"/>
    <property type="match status" value="1"/>
</dbReference>
<dbReference type="Proteomes" id="UP000807306">
    <property type="component" value="Unassembled WGS sequence"/>
</dbReference>
<feature type="domain" description="Phospholipase/carboxylesterase/thioesterase" evidence="10">
    <location>
        <begin position="13"/>
        <end position="238"/>
    </location>
</feature>
<comment type="catalytic activity">
    <reaction evidence="9">
        <text>S-hexadecanoyl-L-cysteinyl-[protein] + H2O = L-cysteinyl-[protein] + hexadecanoate + H(+)</text>
        <dbReference type="Rhea" id="RHEA:19233"/>
        <dbReference type="Rhea" id="RHEA-COMP:10131"/>
        <dbReference type="Rhea" id="RHEA-COMP:11032"/>
        <dbReference type="ChEBI" id="CHEBI:7896"/>
        <dbReference type="ChEBI" id="CHEBI:15377"/>
        <dbReference type="ChEBI" id="CHEBI:15378"/>
        <dbReference type="ChEBI" id="CHEBI:29950"/>
        <dbReference type="ChEBI" id="CHEBI:74151"/>
        <dbReference type="EC" id="3.1.2.22"/>
    </reaction>
</comment>
<accession>A0A9P6ETV2</accession>